<organism evidence="5 6">
    <name type="scientific">Cytospora mali</name>
    <name type="common">Apple Valsa canker fungus</name>
    <name type="synonym">Valsa mali</name>
    <dbReference type="NCBI Taxonomy" id="578113"/>
    <lineage>
        <taxon>Eukaryota</taxon>
        <taxon>Fungi</taxon>
        <taxon>Dikarya</taxon>
        <taxon>Ascomycota</taxon>
        <taxon>Pezizomycotina</taxon>
        <taxon>Sordariomycetes</taxon>
        <taxon>Sordariomycetidae</taxon>
        <taxon>Diaporthales</taxon>
        <taxon>Cytosporaceae</taxon>
        <taxon>Cytospora</taxon>
    </lineage>
</organism>
<dbReference type="InterPro" id="IPR029063">
    <property type="entry name" value="SAM-dependent_MTases_sf"/>
</dbReference>
<keyword evidence="3" id="KW-0808">Transferase</keyword>
<evidence type="ECO:0000313" key="5">
    <source>
        <dbReference type="EMBL" id="KUI66850.1"/>
    </source>
</evidence>
<keyword evidence="2 5" id="KW-0489">Methyltransferase</keyword>
<keyword evidence="6" id="KW-1185">Reference proteome</keyword>
<evidence type="ECO:0000256" key="2">
    <source>
        <dbReference type="ARBA" id="ARBA00022603"/>
    </source>
</evidence>
<comment type="similarity">
    <text evidence="1">Belongs to the methyltransferase superfamily.</text>
</comment>
<dbReference type="OrthoDB" id="10027013at2759"/>
<evidence type="ECO:0000256" key="1">
    <source>
        <dbReference type="ARBA" id="ARBA00008361"/>
    </source>
</evidence>
<dbReference type="Proteomes" id="UP000078559">
    <property type="component" value="Chromosome 2"/>
</dbReference>
<evidence type="ECO:0000256" key="3">
    <source>
        <dbReference type="ARBA" id="ARBA00022679"/>
    </source>
</evidence>
<dbReference type="SUPFAM" id="SSF53335">
    <property type="entry name" value="S-adenosyl-L-methionine-dependent methyltransferases"/>
    <property type="match status" value="1"/>
</dbReference>
<dbReference type="GO" id="GO:0032259">
    <property type="term" value="P:methylation"/>
    <property type="evidence" value="ECO:0007669"/>
    <property type="project" value="UniProtKB-KW"/>
</dbReference>
<feature type="domain" description="Methyltransferase type 11" evidence="4">
    <location>
        <begin position="51"/>
        <end position="145"/>
    </location>
</feature>
<protein>
    <submittedName>
        <fullName evidence="5">Methyltransferase Mb3374</fullName>
    </submittedName>
</protein>
<evidence type="ECO:0000259" key="4">
    <source>
        <dbReference type="Pfam" id="PF08241"/>
    </source>
</evidence>
<dbReference type="PANTHER" id="PTHR44942:SF4">
    <property type="entry name" value="METHYLTRANSFERASE TYPE 11 DOMAIN-CONTAINING PROTEIN"/>
    <property type="match status" value="1"/>
</dbReference>
<dbReference type="Gene3D" id="3.40.50.150">
    <property type="entry name" value="Vaccinia Virus protein VP39"/>
    <property type="match status" value="1"/>
</dbReference>
<dbReference type="AlphaFoldDB" id="A0A194VSR2"/>
<dbReference type="Pfam" id="PF08241">
    <property type="entry name" value="Methyltransf_11"/>
    <property type="match status" value="1"/>
</dbReference>
<proteinExistence type="inferred from homology"/>
<dbReference type="CDD" id="cd02440">
    <property type="entry name" value="AdoMet_MTases"/>
    <property type="match status" value="1"/>
</dbReference>
<dbReference type="GO" id="GO:0008757">
    <property type="term" value="F:S-adenosylmethionine-dependent methyltransferase activity"/>
    <property type="evidence" value="ECO:0007669"/>
    <property type="project" value="InterPro"/>
</dbReference>
<evidence type="ECO:0000313" key="6">
    <source>
        <dbReference type="Proteomes" id="UP000078559"/>
    </source>
</evidence>
<dbReference type="EMBL" id="CM003099">
    <property type="protein sequence ID" value="KUI66850.1"/>
    <property type="molecule type" value="Genomic_DNA"/>
</dbReference>
<gene>
    <name evidence="5" type="ORF">VM1G_01563</name>
</gene>
<dbReference type="PANTHER" id="PTHR44942">
    <property type="entry name" value="METHYLTRANSF_11 DOMAIN-CONTAINING PROTEIN"/>
    <property type="match status" value="1"/>
</dbReference>
<dbReference type="InterPro" id="IPR013216">
    <property type="entry name" value="Methyltransf_11"/>
</dbReference>
<dbReference type="InterPro" id="IPR051052">
    <property type="entry name" value="Diverse_substrate_MTase"/>
</dbReference>
<accession>A0A194VSR2</accession>
<reference evidence="5" key="1">
    <citation type="submission" date="2014-12" db="EMBL/GenBank/DDBJ databases">
        <title>Genome Sequence of Valsa Canker Pathogens Uncovers a Specific Adaption of Colonization on Woody Bark.</title>
        <authorList>
            <person name="Yin Z."/>
            <person name="Liu H."/>
            <person name="Gao X."/>
            <person name="Li Z."/>
            <person name="Song N."/>
            <person name="Ke X."/>
            <person name="Dai Q."/>
            <person name="Wu Y."/>
            <person name="Sun Y."/>
            <person name="Xu J.-R."/>
            <person name="Kang Z.K."/>
            <person name="Wang L."/>
            <person name="Huang L."/>
        </authorList>
    </citation>
    <scope>NUCLEOTIDE SEQUENCE [LARGE SCALE GENOMIC DNA]</scope>
    <source>
        <strain evidence="5">03-8</strain>
    </source>
</reference>
<dbReference type="SMR" id="A0A194VSR2"/>
<name>A0A194VSR2_CYTMA</name>
<sequence length="293" mass="32499">MSSQALAHTAAEGFKDAAAYDAHRPAYPAEAVQRLLEHMRLADRAHARVVEVAAGTGKFTEALAARHEGFEVVAVEPHPDMRKGLGAKGLRGVSVRDGSAEDMAGVAGVRDGWGEGCVAAQSFHWFATNEALAEIHRVLQPGAVFGMIWNIDDYNKPKSWAARTSWAQHLNDWILTLASDDAHPFRELQWQEVFSKQLKSNPVQVLCDTLTNNLPQFSLPIGQDSVEWTHWLGEEALWKRINTLSQVAMLEGEERAKAEGVFREAMAMADVVRNERGEVECHGRTYLAWTDVM</sequence>